<dbReference type="EMBL" id="VUJX02000001">
    <property type="protein sequence ID" value="KAL0942442.1"/>
    <property type="molecule type" value="Genomic_DNA"/>
</dbReference>
<keyword evidence="2" id="KW-1185">Reference proteome</keyword>
<gene>
    <name evidence="1" type="ORF">CTRU02_200328</name>
</gene>
<evidence type="ECO:0000313" key="1">
    <source>
        <dbReference type="EMBL" id="KAL0942442.1"/>
    </source>
</evidence>
<sequence>MPQRESFYAQSGGGFLPVPWMWSSGIRARSSANRIAPETNLLAWPGSLALAGSVLDSKAIDGSVGFLLKNIQIRPQTDFAEALILGQSQQSVSPRSPMFRAAATLYTL</sequence>
<accession>A0ACC3ZEV0</accession>
<evidence type="ECO:0000313" key="2">
    <source>
        <dbReference type="Proteomes" id="UP000805649"/>
    </source>
</evidence>
<dbReference type="Proteomes" id="UP000805649">
    <property type="component" value="Unassembled WGS sequence"/>
</dbReference>
<reference evidence="1 2" key="1">
    <citation type="journal article" date="2020" name="Phytopathology">
        <title>Genome Sequence Resources of Colletotrichum truncatum, C. plurivorum, C. musicola, and C. sojae: Four Species Pathogenic to Soybean (Glycine max).</title>
        <authorList>
            <person name="Rogerio F."/>
            <person name="Boufleur T.R."/>
            <person name="Ciampi-Guillardi M."/>
            <person name="Sukno S.A."/>
            <person name="Thon M.R."/>
            <person name="Massola Junior N.S."/>
            <person name="Baroncelli R."/>
        </authorList>
    </citation>
    <scope>NUCLEOTIDE SEQUENCE [LARGE SCALE GENOMIC DNA]</scope>
    <source>
        <strain evidence="1 2">CMES1059</strain>
    </source>
</reference>
<name>A0ACC3ZEV0_COLTU</name>
<proteinExistence type="predicted"/>
<comment type="caution">
    <text evidence="1">The sequence shown here is derived from an EMBL/GenBank/DDBJ whole genome shotgun (WGS) entry which is preliminary data.</text>
</comment>
<organism evidence="1 2">
    <name type="scientific">Colletotrichum truncatum</name>
    <name type="common">Anthracnose fungus</name>
    <name type="synonym">Colletotrichum capsici</name>
    <dbReference type="NCBI Taxonomy" id="5467"/>
    <lineage>
        <taxon>Eukaryota</taxon>
        <taxon>Fungi</taxon>
        <taxon>Dikarya</taxon>
        <taxon>Ascomycota</taxon>
        <taxon>Pezizomycotina</taxon>
        <taxon>Sordariomycetes</taxon>
        <taxon>Hypocreomycetidae</taxon>
        <taxon>Glomerellales</taxon>
        <taxon>Glomerellaceae</taxon>
        <taxon>Colletotrichum</taxon>
        <taxon>Colletotrichum truncatum species complex</taxon>
    </lineage>
</organism>
<protein>
    <submittedName>
        <fullName evidence="1">Uncharacterized protein</fullName>
    </submittedName>
</protein>